<dbReference type="InterPro" id="IPR011672">
    <property type="entry name" value="DUF1614"/>
</dbReference>
<evidence type="ECO:0000313" key="3">
    <source>
        <dbReference type="Proteomes" id="UP000002487"/>
    </source>
</evidence>
<dbReference type="Pfam" id="PF07758">
    <property type="entry name" value="DUF1614"/>
    <property type="match status" value="1"/>
</dbReference>
<dbReference type="EMBL" id="AE010299">
    <property type="protein sequence ID" value="AAM04096.1"/>
    <property type="molecule type" value="Genomic_DNA"/>
</dbReference>
<reference evidence="2 3" key="1">
    <citation type="journal article" date="2002" name="Genome Res.">
        <title>The genome of Methanosarcina acetivorans reveals extensive metabolic and physiological diversity.</title>
        <authorList>
            <person name="Galagan J.E."/>
            <person name="Nusbaum C."/>
            <person name="Roy A."/>
            <person name="Endrizzi M.G."/>
            <person name="Macdonald P."/>
            <person name="FitzHugh W."/>
            <person name="Calvo S."/>
            <person name="Engels R."/>
            <person name="Smirnov S."/>
            <person name="Atnoor D."/>
            <person name="Brown A."/>
            <person name="Allen N."/>
            <person name="Naylor J."/>
            <person name="Stange-Thomann N."/>
            <person name="DeArellano K."/>
            <person name="Johnson R."/>
            <person name="Linton L."/>
            <person name="McEwan P."/>
            <person name="McKernan K."/>
            <person name="Talamas J."/>
            <person name="Tirrell A."/>
            <person name="Ye W."/>
            <person name="Zimmer A."/>
            <person name="Barber R.D."/>
            <person name="Cann I."/>
            <person name="Graham D.E."/>
            <person name="Grahame D.A."/>
            <person name="Guss A."/>
            <person name="Hedderich R."/>
            <person name="Ingram-Smith C."/>
            <person name="Kuettner C.H."/>
            <person name="Krzycki J.A."/>
            <person name="Leigh J.A."/>
            <person name="Li W."/>
            <person name="Liu J."/>
            <person name="Mukhopadhyay B."/>
            <person name="Reeve J.N."/>
            <person name="Smith K."/>
            <person name="Springer T.A."/>
            <person name="Umayam L.A."/>
            <person name="White O."/>
            <person name="White R.H."/>
            <person name="de Macario E.C."/>
            <person name="Ferry J.G."/>
            <person name="Jarrell K.F."/>
            <person name="Jing H."/>
            <person name="Macario A.J.L."/>
            <person name="Paulsen I."/>
            <person name="Pritchett M."/>
            <person name="Sowers K.R."/>
            <person name="Swanson R.V."/>
            <person name="Zinder S.H."/>
            <person name="Lander E."/>
            <person name="Metcalf W.W."/>
            <person name="Birren B."/>
        </authorList>
    </citation>
    <scope>NUCLEOTIDE SEQUENCE [LARGE SCALE GENOMIC DNA]</scope>
    <source>
        <strain evidence="3">ATCC 35395 / DSM 2834 / JCM 12185 / C2A</strain>
    </source>
</reference>
<organism evidence="2 3">
    <name type="scientific">Methanosarcina acetivorans (strain ATCC 35395 / DSM 2834 / JCM 12185 / C2A)</name>
    <dbReference type="NCBI Taxonomy" id="188937"/>
    <lineage>
        <taxon>Archaea</taxon>
        <taxon>Methanobacteriati</taxon>
        <taxon>Methanobacteriota</taxon>
        <taxon>Stenosarchaea group</taxon>
        <taxon>Methanomicrobia</taxon>
        <taxon>Methanosarcinales</taxon>
        <taxon>Methanosarcinaceae</taxon>
        <taxon>Methanosarcina</taxon>
    </lineage>
</organism>
<feature type="transmembrane region" description="Helical" evidence="1">
    <location>
        <begin position="142"/>
        <end position="161"/>
    </location>
</feature>
<feature type="transmembrane region" description="Helical" evidence="1">
    <location>
        <begin position="203"/>
        <end position="221"/>
    </location>
</feature>
<keyword evidence="1" id="KW-0472">Membrane</keyword>
<accession>Q8TSY9</accession>
<keyword evidence="1" id="KW-1133">Transmembrane helix</keyword>
<dbReference type="InParanoid" id="Q8TSY9"/>
<keyword evidence="3" id="KW-1185">Reference proteome</keyword>
<feature type="transmembrane region" description="Helical" evidence="1">
    <location>
        <begin position="117"/>
        <end position="136"/>
    </location>
</feature>
<dbReference type="EnsemblBacteria" id="AAM04096">
    <property type="protein sequence ID" value="AAM04096"/>
    <property type="gene ID" value="MA_0654"/>
</dbReference>
<name>Q8TSY9_METAC</name>
<dbReference type="Proteomes" id="UP000002487">
    <property type="component" value="Chromosome"/>
</dbReference>
<dbReference type="PhylomeDB" id="Q8TSY9"/>
<feature type="transmembrane region" description="Helical" evidence="1">
    <location>
        <begin position="173"/>
        <end position="191"/>
    </location>
</feature>
<dbReference type="AlphaFoldDB" id="Q8TSY9"/>
<protein>
    <recommendedName>
        <fullName evidence="4">DUF1614 domain-containing protein</fullName>
    </recommendedName>
</protein>
<feature type="transmembrane region" description="Helical" evidence="1">
    <location>
        <begin position="233"/>
        <end position="255"/>
    </location>
</feature>
<dbReference type="KEGG" id="mac:MA_0654"/>
<proteinExistence type="predicted"/>
<evidence type="ECO:0000256" key="1">
    <source>
        <dbReference type="SAM" id="Phobius"/>
    </source>
</evidence>
<evidence type="ECO:0000313" key="2">
    <source>
        <dbReference type="EMBL" id="AAM04096.1"/>
    </source>
</evidence>
<sequence>MRITLKYGKSRRKESDSMSRQILYMPFSLRFLFLLLLIMLFGLGSLFLGIIVSAFMKIGFSAEDALLILLLSLLGSGINIPLATLKSDTPVVRENYVKVFGVSYRIPVREMVKNETLLAINVGGAVIPVLISAYLLTKFSSAIYLAGAGVAIVAAVTHSVAKPIRGIGIATPALVPPLTAALTAILLTSLIQISGCPVEPCRVIIAYTGGVLGTLIGADLLNLGKIKNLGAPIASIGGAGTFDGIFLSGFIALLLI</sequence>
<dbReference type="HOGENOM" id="CLU_082100_0_0_2"/>
<feature type="transmembrane region" description="Helical" evidence="1">
    <location>
        <begin position="66"/>
        <end position="85"/>
    </location>
</feature>
<evidence type="ECO:0008006" key="4">
    <source>
        <dbReference type="Google" id="ProtNLM"/>
    </source>
</evidence>
<keyword evidence="1" id="KW-0812">Transmembrane</keyword>
<feature type="transmembrane region" description="Helical" evidence="1">
    <location>
        <begin position="21"/>
        <end position="54"/>
    </location>
</feature>
<gene>
    <name evidence="2" type="ordered locus">MA_0654</name>
</gene>